<accession>A0AAD3GZH7</accession>
<reference evidence="2 3" key="1">
    <citation type="journal article" date="2021" name="Sci. Rep.">
        <title>The genome of the diatom Chaetoceros tenuissimus carries an ancient integrated fragment of an extant virus.</title>
        <authorList>
            <person name="Hongo Y."/>
            <person name="Kimura K."/>
            <person name="Takaki Y."/>
            <person name="Yoshida Y."/>
            <person name="Baba S."/>
            <person name="Kobayashi G."/>
            <person name="Nagasaki K."/>
            <person name="Hano T."/>
            <person name="Tomaru Y."/>
        </authorList>
    </citation>
    <scope>NUCLEOTIDE SEQUENCE [LARGE SCALE GENOMIC DNA]</scope>
    <source>
        <strain evidence="2 3">NIES-3715</strain>
    </source>
</reference>
<evidence type="ECO:0000313" key="2">
    <source>
        <dbReference type="EMBL" id="GFH44795.1"/>
    </source>
</evidence>
<sequence length="233" mass="26452">MRNKNQEYMKQPTRTKQLLETLKYSSASNRGSMTKTFSTSDGSSDQGDAHEEWMESSIVITADAAEECEDSGYLHLANEFKESQKQEEERQRLQKSESLRNSGSRAGRRFTMLVGGSVNRDPEPVKTSPSGDVRDSMTSQHEPEVAKVTKPLESADEVLDEALVRTIIDNDVLWYQIRRNMKNAKVVTSLGMNEICIGFVKDKAEEINKARIKQAKLPDNRFEKIRKRLSIFG</sequence>
<feature type="region of interest" description="Disordered" evidence="1">
    <location>
        <begin position="82"/>
        <end position="143"/>
    </location>
</feature>
<feature type="compositionally biased region" description="Polar residues" evidence="1">
    <location>
        <begin position="22"/>
        <end position="46"/>
    </location>
</feature>
<evidence type="ECO:0000313" key="3">
    <source>
        <dbReference type="Proteomes" id="UP001054902"/>
    </source>
</evidence>
<feature type="compositionally biased region" description="Basic and acidic residues" evidence="1">
    <location>
        <begin position="82"/>
        <end position="98"/>
    </location>
</feature>
<name>A0AAD3GZH7_9STRA</name>
<proteinExistence type="predicted"/>
<dbReference type="Proteomes" id="UP001054902">
    <property type="component" value="Unassembled WGS sequence"/>
</dbReference>
<keyword evidence="3" id="KW-1185">Reference proteome</keyword>
<evidence type="ECO:0000256" key="1">
    <source>
        <dbReference type="SAM" id="MobiDB-lite"/>
    </source>
</evidence>
<dbReference type="EMBL" id="BLLK01000020">
    <property type="protein sequence ID" value="GFH44795.1"/>
    <property type="molecule type" value="Genomic_DNA"/>
</dbReference>
<protein>
    <submittedName>
        <fullName evidence="2">Uncharacterized protein</fullName>
    </submittedName>
</protein>
<dbReference type="AlphaFoldDB" id="A0AAD3GZH7"/>
<comment type="caution">
    <text evidence="2">The sequence shown here is derived from an EMBL/GenBank/DDBJ whole genome shotgun (WGS) entry which is preliminary data.</text>
</comment>
<feature type="region of interest" description="Disordered" evidence="1">
    <location>
        <begin position="22"/>
        <end position="56"/>
    </location>
</feature>
<organism evidence="2 3">
    <name type="scientific">Chaetoceros tenuissimus</name>
    <dbReference type="NCBI Taxonomy" id="426638"/>
    <lineage>
        <taxon>Eukaryota</taxon>
        <taxon>Sar</taxon>
        <taxon>Stramenopiles</taxon>
        <taxon>Ochrophyta</taxon>
        <taxon>Bacillariophyta</taxon>
        <taxon>Coscinodiscophyceae</taxon>
        <taxon>Chaetocerotophycidae</taxon>
        <taxon>Chaetocerotales</taxon>
        <taxon>Chaetocerotaceae</taxon>
        <taxon>Chaetoceros</taxon>
    </lineage>
</organism>
<gene>
    <name evidence="2" type="ORF">CTEN210_01269</name>
</gene>